<gene>
    <name evidence="6" type="ORF">P9847_22870</name>
</gene>
<sequence>MIGIQRNKRWMPIALVIALLFGTTNSYAFAADAALPDQEQTQQSGSIWLNKDRPLFQTFTPAVTGSLDRIDLYIAGVYGAAGAIQVQLYKEGDSTLLAQGQSVSEYPDVSWVAVDFSGARPYLKKGTMYRMVIFTENGDPFGLNAYWKGGNVYTRGYSDVASYDFAFRTYMIADYSISETESEILAASSLVADGIRQTPITVKLRDAQGNAITSGGETVEITSSLGTVGPVTDNGNGTYTAMLTAPTAAGTATISASFGGKALTKTAEVQLVAGDPSTGTSTVETAAATLPADGMSKTLVTVKLRDAYGNEVKSGGAAVAITSTSGTVSSVTNKGDGTYTAELTAPTETGTATVSASISGKPLASTARVQFVIGAPSAETSTIEAADATLPADGTSRTEITVRLRDAQDRALTKGGAFVAIRSTSGEVTEVRDNGDGTYTAKLTASTTVGPARVSAYVNERPLTKTASVQFVTGAPSMEKSTIEAADATLPADGTSRTEITVRLKDAQDRALTKGGEFVFIDSTLGEVTEVRDNEDGTYTAMLTAPVETGTATVSAFVNERPLTATASVEFLPGDVSASHSTLTASDLVVRADGSSKAVIQVTLKDDNDHLLAGKKVTLEASGGQSVIEAVSAVTDEKGIATFAVSNTAAENVTYTAKEEASGITVDQSVEIAFTYDQPPTIEVKLDPDTPTFEGVSVAATSTVYGQWNEVAVMKWAPGHQQVSYFDKEGTIFTDRFTVQENGFYSVYAADTAGNANVRVIEILNIVPKSSDNSLSGWQLTGVGGTLSFAFDPEKTSYSIPASSAVNGLRMLLTPTDSHAEIYVNGSEISSGAVTDVYSLATGNNMFEVRVVAQNGSVKTYKLQVVRSNPSPTPDSGGSSGSSGAGTASPQGAANPAKPENDDTLKARVNGTEIPGIARMAKDANGAEYIDIELKKDALKKVLDSLAAQKAVLTVSVETKADRTVLRVPGEVALLLNGKSAALILAAYQGQYRLPLAEIVKTDSVWPKDTELQLTLERAELKSLTGLQAAAGESGIRLMSDPIFIHVYEAHQGGKKEITRFNPYVERILYLPEASAGMASTVAAWDDKLGIRPVPTKFTTINGKLAAVVHTLTNNPLVLVSKPSGLTDLQGHWAAAEIRDMNSRLIIQGIDESRFAPEAAVTRAELAALLSRALGLPDGDGGPSQFRDVSSSSWYSGAVEAVYAYHMMDGLDNGSFAPNQKVSRQEAIVTVIRALQLAGDAPSDNDALEGVNLSAYSDGGEVAEWAKSAIATAIGQGLVKGYGSELRPQKLLTRAEMSVLLYRMLEQAGLINGK</sequence>
<evidence type="ECO:0000256" key="1">
    <source>
        <dbReference type="ARBA" id="ARBA00010116"/>
    </source>
</evidence>
<evidence type="ECO:0000256" key="2">
    <source>
        <dbReference type="SAM" id="MobiDB-lite"/>
    </source>
</evidence>
<dbReference type="PANTHER" id="PTHR43308">
    <property type="entry name" value="OUTER MEMBRANE PROTEIN ALPHA-RELATED"/>
    <property type="match status" value="1"/>
</dbReference>
<evidence type="ECO:0000313" key="6">
    <source>
        <dbReference type="EMBL" id="MED5020130.1"/>
    </source>
</evidence>
<dbReference type="InterPro" id="IPR013783">
    <property type="entry name" value="Ig-like_fold"/>
</dbReference>
<dbReference type="PANTHER" id="PTHR43308:SF5">
    <property type="entry name" value="S-LAYER PROTEIN _ PEPTIDOGLYCAN ENDO-BETA-N-ACETYLGLUCOSAMINIDASE"/>
    <property type="match status" value="1"/>
</dbReference>
<protein>
    <submittedName>
        <fullName evidence="6">Invasin domain 3-containing protein</fullName>
    </submittedName>
</protein>
<dbReference type="Pfam" id="PF12733">
    <property type="entry name" value="Cadherin-like"/>
    <property type="match status" value="1"/>
</dbReference>
<evidence type="ECO:0000259" key="4">
    <source>
        <dbReference type="PROSITE" id="PS51127"/>
    </source>
</evidence>
<organism evidence="6 7">
    <name type="scientific">Paenibacillus chibensis</name>
    <dbReference type="NCBI Taxonomy" id="59846"/>
    <lineage>
        <taxon>Bacteria</taxon>
        <taxon>Bacillati</taxon>
        <taxon>Bacillota</taxon>
        <taxon>Bacilli</taxon>
        <taxon>Bacillales</taxon>
        <taxon>Paenibacillaceae</taxon>
        <taxon>Paenibacillus</taxon>
    </lineage>
</organism>
<evidence type="ECO:0000256" key="3">
    <source>
        <dbReference type="SAM" id="SignalP"/>
    </source>
</evidence>
<dbReference type="Pfam" id="PF00395">
    <property type="entry name" value="SLH"/>
    <property type="match status" value="3"/>
</dbReference>
<evidence type="ECO:0000313" key="7">
    <source>
        <dbReference type="Proteomes" id="UP001343257"/>
    </source>
</evidence>
<keyword evidence="7" id="KW-1185">Reference proteome</keyword>
<evidence type="ECO:0000259" key="5">
    <source>
        <dbReference type="PROSITE" id="PS51272"/>
    </source>
</evidence>
<dbReference type="InterPro" id="IPR051465">
    <property type="entry name" value="Cell_Envelope_Struct_Comp"/>
</dbReference>
<dbReference type="Gene3D" id="2.60.40.10">
    <property type="entry name" value="Immunoglobulins"/>
    <property type="match status" value="5"/>
</dbReference>
<feature type="domain" description="SLH" evidence="5">
    <location>
        <begin position="1121"/>
        <end position="1181"/>
    </location>
</feature>
<dbReference type="EMBL" id="JARTLD010000062">
    <property type="protein sequence ID" value="MED5020130.1"/>
    <property type="molecule type" value="Genomic_DNA"/>
</dbReference>
<dbReference type="Pfam" id="PF09134">
    <property type="entry name" value="Invasin_D3"/>
    <property type="match status" value="4"/>
</dbReference>
<dbReference type="InterPro" id="IPR025883">
    <property type="entry name" value="Cadherin-like_domain"/>
</dbReference>
<feature type="compositionally biased region" description="Low complexity" evidence="2">
    <location>
        <begin position="885"/>
        <end position="894"/>
    </location>
</feature>
<dbReference type="InterPro" id="IPR001119">
    <property type="entry name" value="SLH_dom"/>
</dbReference>
<feature type="domain" description="SLH" evidence="5">
    <location>
        <begin position="1182"/>
        <end position="1245"/>
    </location>
</feature>
<dbReference type="Proteomes" id="UP001343257">
    <property type="component" value="Unassembled WGS sequence"/>
</dbReference>
<proteinExistence type="inferred from homology"/>
<feature type="domain" description="Big-1" evidence="4">
    <location>
        <begin position="181"/>
        <end position="272"/>
    </location>
</feature>
<dbReference type="InterPro" id="IPR003344">
    <property type="entry name" value="Big_1_dom"/>
</dbReference>
<dbReference type="SUPFAM" id="SSF49373">
    <property type="entry name" value="Invasin/intimin cell-adhesion fragments"/>
    <property type="match status" value="5"/>
</dbReference>
<feature type="region of interest" description="Disordered" evidence="2">
    <location>
        <begin position="867"/>
        <end position="908"/>
    </location>
</feature>
<comment type="caution">
    <text evidence="6">The sequence shown here is derived from an EMBL/GenBank/DDBJ whole genome shotgun (WGS) entry which is preliminary data.</text>
</comment>
<dbReference type="InterPro" id="IPR008964">
    <property type="entry name" value="Invasin/intimin_cell_adhesion"/>
</dbReference>
<dbReference type="RefSeq" id="WP_328281365.1">
    <property type="nucleotide sequence ID" value="NZ_JARTLD010000062.1"/>
</dbReference>
<dbReference type="PROSITE" id="PS51272">
    <property type="entry name" value="SLH"/>
    <property type="match status" value="3"/>
</dbReference>
<keyword evidence="3" id="KW-0732">Signal</keyword>
<feature type="compositionally biased region" description="Low complexity" evidence="2">
    <location>
        <begin position="868"/>
        <end position="877"/>
    </location>
</feature>
<dbReference type="PROSITE" id="PS51127">
    <property type="entry name" value="BIG1"/>
    <property type="match status" value="3"/>
</dbReference>
<feature type="domain" description="SLH" evidence="5">
    <location>
        <begin position="1253"/>
        <end position="1314"/>
    </location>
</feature>
<feature type="domain" description="Big-1" evidence="4">
    <location>
        <begin position="580"/>
        <end position="675"/>
    </location>
</feature>
<feature type="chain" id="PRO_5045490789" evidence="3">
    <location>
        <begin position="31"/>
        <end position="1314"/>
    </location>
</feature>
<dbReference type="Pfam" id="PF02369">
    <property type="entry name" value="Big_1"/>
    <property type="match status" value="1"/>
</dbReference>
<dbReference type="InterPro" id="IPR015217">
    <property type="entry name" value="Invasin_dom_3"/>
</dbReference>
<dbReference type="SMART" id="SM00634">
    <property type="entry name" value="BID_1"/>
    <property type="match status" value="5"/>
</dbReference>
<feature type="signal peptide" evidence="3">
    <location>
        <begin position="1"/>
        <end position="30"/>
    </location>
</feature>
<reference evidence="6 7" key="1">
    <citation type="submission" date="2023-03" db="EMBL/GenBank/DDBJ databases">
        <title>Bacillus Genome Sequencing.</title>
        <authorList>
            <person name="Dunlap C."/>
        </authorList>
    </citation>
    <scope>NUCLEOTIDE SEQUENCE [LARGE SCALE GENOMIC DNA]</scope>
    <source>
        <strain evidence="6 7">NRS-52</strain>
    </source>
</reference>
<accession>A0ABU6PZ15</accession>
<comment type="similarity">
    <text evidence="1">Belongs to the intimin/invasin family.</text>
</comment>
<name>A0ABU6PZ15_9BACL</name>
<feature type="domain" description="Big-1" evidence="4">
    <location>
        <begin position="280"/>
        <end position="372"/>
    </location>
</feature>